<dbReference type="AlphaFoldDB" id="A0A3M7T9B9"/>
<reference evidence="2 3" key="1">
    <citation type="journal article" date="2018" name="Sci. Rep.">
        <title>Genomic signatures of local adaptation to the degree of environmental predictability in rotifers.</title>
        <authorList>
            <person name="Franch-Gras L."/>
            <person name="Hahn C."/>
            <person name="Garcia-Roger E.M."/>
            <person name="Carmona M.J."/>
            <person name="Serra M."/>
            <person name="Gomez A."/>
        </authorList>
    </citation>
    <scope>NUCLEOTIDE SEQUENCE [LARGE SCALE GENOMIC DNA]</scope>
    <source>
        <strain evidence="2">HYR1</strain>
    </source>
</reference>
<protein>
    <submittedName>
        <fullName evidence="2">Uncharacterized protein</fullName>
    </submittedName>
</protein>
<gene>
    <name evidence="2" type="ORF">BpHYR1_006886</name>
</gene>
<comment type="caution">
    <text evidence="2">The sequence shown here is derived from an EMBL/GenBank/DDBJ whole genome shotgun (WGS) entry which is preliminary data.</text>
</comment>
<feature type="transmembrane region" description="Helical" evidence="1">
    <location>
        <begin position="60"/>
        <end position="79"/>
    </location>
</feature>
<keyword evidence="1" id="KW-0472">Membrane</keyword>
<keyword evidence="1" id="KW-1133">Transmembrane helix</keyword>
<dbReference type="EMBL" id="REGN01000084">
    <property type="protein sequence ID" value="RNA44575.1"/>
    <property type="molecule type" value="Genomic_DNA"/>
</dbReference>
<proteinExistence type="predicted"/>
<evidence type="ECO:0000313" key="3">
    <source>
        <dbReference type="Proteomes" id="UP000276133"/>
    </source>
</evidence>
<evidence type="ECO:0000313" key="2">
    <source>
        <dbReference type="EMBL" id="RNA44575.1"/>
    </source>
</evidence>
<keyword evidence="3" id="KW-1185">Reference proteome</keyword>
<organism evidence="2 3">
    <name type="scientific">Brachionus plicatilis</name>
    <name type="common">Marine rotifer</name>
    <name type="synonym">Brachionus muelleri</name>
    <dbReference type="NCBI Taxonomy" id="10195"/>
    <lineage>
        <taxon>Eukaryota</taxon>
        <taxon>Metazoa</taxon>
        <taxon>Spiralia</taxon>
        <taxon>Gnathifera</taxon>
        <taxon>Rotifera</taxon>
        <taxon>Eurotatoria</taxon>
        <taxon>Monogononta</taxon>
        <taxon>Pseudotrocha</taxon>
        <taxon>Ploima</taxon>
        <taxon>Brachionidae</taxon>
        <taxon>Brachionus</taxon>
    </lineage>
</organism>
<evidence type="ECO:0000256" key="1">
    <source>
        <dbReference type="SAM" id="Phobius"/>
    </source>
</evidence>
<dbReference type="Proteomes" id="UP000276133">
    <property type="component" value="Unassembled WGS sequence"/>
</dbReference>
<keyword evidence="1" id="KW-0812">Transmembrane</keyword>
<feature type="transmembrane region" description="Helical" evidence="1">
    <location>
        <begin position="38"/>
        <end position="54"/>
    </location>
</feature>
<accession>A0A3M7T9B9</accession>
<name>A0A3M7T9B9_BRAPC</name>
<sequence>MTWHSNVPVKNIHDRIKWLHQFRNMFLALFYLKKEANFVYKTIIFLSFSSFYFHEQTTFLFSLLIAIYSFLNDFIINLLSEFFNEGQIEVIYQIVFFTHNLDVNAATWVNILIFKDTFTIFINIKQIIQKLVLLFHNFSF</sequence>